<gene>
    <name evidence="2" type="ORF">F383_29930</name>
</gene>
<evidence type="ECO:0000256" key="1">
    <source>
        <dbReference type="SAM" id="MobiDB-lite"/>
    </source>
</evidence>
<feature type="region of interest" description="Disordered" evidence="1">
    <location>
        <begin position="1"/>
        <end position="33"/>
    </location>
</feature>
<accession>A0A0B0PHY5</accession>
<evidence type="ECO:0000313" key="2">
    <source>
        <dbReference type="EMBL" id="KHG22976.1"/>
    </source>
</evidence>
<dbReference type="AlphaFoldDB" id="A0A0B0PHY5"/>
<proteinExistence type="predicted"/>
<dbReference type="Proteomes" id="UP000032142">
    <property type="component" value="Unassembled WGS sequence"/>
</dbReference>
<dbReference type="EMBL" id="KN423433">
    <property type="protein sequence ID" value="KHG22976.1"/>
    <property type="molecule type" value="Genomic_DNA"/>
</dbReference>
<protein>
    <submittedName>
        <fullName evidence="2">Uncharacterized protein</fullName>
    </submittedName>
</protein>
<keyword evidence="3" id="KW-1185">Reference proteome</keyword>
<name>A0A0B0PHY5_GOSAR</name>
<sequence>MKKMGQRTKLTWPGPPHTGRLHGRVNFAGSTTA</sequence>
<evidence type="ECO:0000313" key="3">
    <source>
        <dbReference type="Proteomes" id="UP000032142"/>
    </source>
</evidence>
<organism evidence="2 3">
    <name type="scientific">Gossypium arboreum</name>
    <name type="common">Tree cotton</name>
    <name type="synonym">Gossypium nanking</name>
    <dbReference type="NCBI Taxonomy" id="29729"/>
    <lineage>
        <taxon>Eukaryota</taxon>
        <taxon>Viridiplantae</taxon>
        <taxon>Streptophyta</taxon>
        <taxon>Embryophyta</taxon>
        <taxon>Tracheophyta</taxon>
        <taxon>Spermatophyta</taxon>
        <taxon>Magnoliopsida</taxon>
        <taxon>eudicotyledons</taxon>
        <taxon>Gunneridae</taxon>
        <taxon>Pentapetalae</taxon>
        <taxon>rosids</taxon>
        <taxon>malvids</taxon>
        <taxon>Malvales</taxon>
        <taxon>Malvaceae</taxon>
        <taxon>Malvoideae</taxon>
        <taxon>Gossypium</taxon>
    </lineage>
</organism>
<reference evidence="3" key="1">
    <citation type="submission" date="2014-09" db="EMBL/GenBank/DDBJ databases">
        <authorList>
            <person name="Mudge J."/>
            <person name="Ramaraj T."/>
            <person name="Lindquist I.E."/>
            <person name="Bharti A.K."/>
            <person name="Sundararajan A."/>
            <person name="Cameron C.T."/>
            <person name="Woodward J.E."/>
            <person name="May G.D."/>
            <person name="Brubaker C."/>
            <person name="Broadhvest J."/>
            <person name="Wilkins T.A."/>
        </authorList>
    </citation>
    <scope>NUCLEOTIDE SEQUENCE</scope>
    <source>
        <strain evidence="3">cv. AKA8401</strain>
    </source>
</reference>